<dbReference type="SMART" id="SM00256">
    <property type="entry name" value="FBOX"/>
    <property type="match status" value="1"/>
</dbReference>
<dbReference type="PANTHER" id="PTHR31672:SF13">
    <property type="entry name" value="F-BOX PROTEIN CPR30-LIKE"/>
    <property type="match status" value="1"/>
</dbReference>
<dbReference type="NCBIfam" id="TIGR01640">
    <property type="entry name" value="F_box_assoc_1"/>
    <property type="match status" value="1"/>
</dbReference>
<dbReference type="InterPro" id="IPR011043">
    <property type="entry name" value="Gal_Oxase/kelch_b-propeller"/>
</dbReference>
<name>A0A022QUS8_ERYGU</name>
<dbReference type="STRING" id="4155.A0A022QUS8"/>
<dbReference type="PROSITE" id="PS50181">
    <property type="entry name" value="FBOX"/>
    <property type="match status" value="1"/>
</dbReference>
<dbReference type="InterPro" id="IPR036047">
    <property type="entry name" value="F-box-like_dom_sf"/>
</dbReference>
<dbReference type="Proteomes" id="UP000030748">
    <property type="component" value="Unassembled WGS sequence"/>
</dbReference>
<dbReference type="CDD" id="cd22157">
    <property type="entry name" value="F-box_AtFBW1-like"/>
    <property type="match status" value="1"/>
</dbReference>
<organism evidence="2 3">
    <name type="scientific">Erythranthe guttata</name>
    <name type="common">Yellow monkey flower</name>
    <name type="synonym">Mimulus guttatus</name>
    <dbReference type="NCBI Taxonomy" id="4155"/>
    <lineage>
        <taxon>Eukaryota</taxon>
        <taxon>Viridiplantae</taxon>
        <taxon>Streptophyta</taxon>
        <taxon>Embryophyta</taxon>
        <taxon>Tracheophyta</taxon>
        <taxon>Spermatophyta</taxon>
        <taxon>Magnoliopsida</taxon>
        <taxon>eudicotyledons</taxon>
        <taxon>Gunneridae</taxon>
        <taxon>Pentapetalae</taxon>
        <taxon>asterids</taxon>
        <taxon>lamiids</taxon>
        <taxon>Lamiales</taxon>
        <taxon>Phrymaceae</taxon>
        <taxon>Erythranthe</taxon>
    </lineage>
</organism>
<dbReference type="SUPFAM" id="SSF50965">
    <property type="entry name" value="Galactose oxidase, central domain"/>
    <property type="match status" value="1"/>
</dbReference>
<protein>
    <recommendedName>
        <fullName evidence="1">F-box domain-containing protein</fullName>
    </recommendedName>
</protein>
<gene>
    <name evidence="2" type="ORF">MIMGU_mgv1a020554mg</name>
</gene>
<dbReference type="InterPro" id="IPR006527">
    <property type="entry name" value="F-box-assoc_dom_typ1"/>
</dbReference>
<accession>A0A022QUS8</accession>
<dbReference type="PANTHER" id="PTHR31672">
    <property type="entry name" value="BNACNNG10540D PROTEIN"/>
    <property type="match status" value="1"/>
</dbReference>
<dbReference type="Gene3D" id="1.20.1280.50">
    <property type="match status" value="1"/>
</dbReference>
<keyword evidence="3" id="KW-1185">Reference proteome</keyword>
<dbReference type="SUPFAM" id="SSF81383">
    <property type="entry name" value="F-box domain"/>
    <property type="match status" value="1"/>
</dbReference>
<reference evidence="2 3" key="1">
    <citation type="journal article" date="2013" name="Proc. Natl. Acad. Sci. U.S.A.">
        <title>Fine-scale variation in meiotic recombination in Mimulus inferred from population shotgun sequencing.</title>
        <authorList>
            <person name="Hellsten U."/>
            <person name="Wright K.M."/>
            <person name="Jenkins J."/>
            <person name="Shu S."/>
            <person name="Yuan Y."/>
            <person name="Wessler S.R."/>
            <person name="Schmutz J."/>
            <person name="Willis J.H."/>
            <person name="Rokhsar D.S."/>
        </authorList>
    </citation>
    <scope>NUCLEOTIDE SEQUENCE [LARGE SCALE GENOMIC DNA]</scope>
    <source>
        <strain evidence="3">cv. DUN x IM62</strain>
    </source>
</reference>
<dbReference type="Pfam" id="PF00646">
    <property type="entry name" value="F-box"/>
    <property type="match status" value="1"/>
</dbReference>
<sequence length="350" mass="41026">MATEEKRSKTLDHLPQEIIEEILYKLPVKSLFRFKCVSKRWRFLISSKKFAQHHLKKSRTNLSRQKLIILNSDVINRSFRSCSLQTLIENSNVASFDHHRMDLRTVLGSCNGLLLVSVDVRNLILWNPTTRQAKNISPPENRSRYFYSDDFIDGGSFVYGLGYDESTEDYKVVCFFVEYEKPHNTTTTMIYSRRANSWKRVESFEKGFFRLDICGTFVNGKLHWMTEEDKNKRGRWDIVSLDLAEEKYEMVGPPQSRTHYRPRLHDLGGCLSLTSFDRNLDMDVWVMTKKCGEAEYSWTRVWKLCCDMMLYGHRGNTVCPLWLTRIENGDIVFEAKIFVESLVSPFGDQQ</sequence>
<evidence type="ECO:0000313" key="3">
    <source>
        <dbReference type="Proteomes" id="UP000030748"/>
    </source>
</evidence>
<dbReference type="InterPro" id="IPR017451">
    <property type="entry name" value="F-box-assoc_interact_dom"/>
</dbReference>
<dbReference type="Pfam" id="PF07734">
    <property type="entry name" value="FBA_1"/>
    <property type="match status" value="1"/>
</dbReference>
<dbReference type="EMBL" id="KI630918">
    <property type="protein sequence ID" value="EYU31661.1"/>
    <property type="molecule type" value="Genomic_DNA"/>
</dbReference>
<dbReference type="AlphaFoldDB" id="A0A022QUS8"/>
<evidence type="ECO:0000313" key="2">
    <source>
        <dbReference type="EMBL" id="EYU31661.1"/>
    </source>
</evidence>
<dbReference type="InterPro" id="IPR001810">
    <property type="entry name" value="F-box_dom"/>
</dbReference>
<feature type="domain" description="F-box" evidence="1">
    <location>
        <begin position="8"/>
        <end position="54"/>
    </location>
</feature>
<dbReference type="InterPro" id="IPR050796">
    <property type="entry name" value="SCF_F-box_component"/>
</dbReference>
<proteinExistence type="predicted"/>
<evidence type="ECO:0000259" key="1">
    <source>
        <dbReference type="PROSITE" id="PS50181"/>
    </source>
</evidence>